<dbReference type="InterPro" id="IPR001611">
    <property type="entry name" value="Leu-rich_rpt"/>
</dbReference>
<keyword evidence="4" id="KW-0812">Transmembrane</keyword>
<keyword evidence="3" id="KW-0433">Leucine-rich repeat</keyword>
<dbReference type="EMBL" id="JAEHOD010000052">
    <property type="protein sequence ID" value="KAG2435615.1"/>
    <property type="molecule type" value="Genomic_DNA"/>
</dbReference>
<feature type="region of interest" description="Disordered" evidence="11">
    <location>
        <begin position="118"/>
        <end position="143"/>
    </location>
</feature>
<dbReference type="PRINTS" id="PR00019">
    <property type="entry name" value="LEURICHRPT"/>
</dbReference>
<evidence type="ECO:0000256" key="10">
    <source>
        <dbReference type="ARBA" id="ARBA00023180"/>
    </source>
</evidence>
<evidence type="ECO:0000313" key="13">
    <source>
        <dbReference type="Proteomes" id="UP000613740"/>
    </source>
</evidence>
<comment type="caution">
    <text evidence="12">The sequence shown here is derived from an EMBL/GenBank/DDBJ whole genome shotgun (WGS) entry which is preliminary data.</text>
</comment>
<dbReference type="Pfam" id="PF00560">
    <property type="entry name" value="LRR_1"/>
    <property type="match status" value="2"/>
</dbReference>
<keyword evidence="6" id="KW-0677">Repeat</keyword>
<reference evidence="12" key="1">
    <citation type="journal article" date="2020" name="bioRxiv">
        <title>Comparative genomics of Chlamydomonas.</title>
        <authorList>
            <person name="Craig R.J."/>
            <person name="Hasan A.R."/>
            <person name="Ness R.W."/>
            <person name="Keightley P.D."/>
        </authorList>
    </citation>
    <scope>NUCLEOTIDE SEQUENCE</scope>
    <source>
        <strain evidence="12">CCAP 11/173</strain>
    </source>
</reference>
<keyword evidence="10" id="KW-0325">Glycoprotein</keyword>
<dbReference type="GO" id="GO:0016020">
    <property type="term" value="C:membrane"/>
    <property type="evidence" value="ECO:0007669"/>
    <property type="project" value="UniProtKB-SubCell"/>
</dbReference>
<sequence length="298" mass="30074">MSGDVSAVSWAAFSGTLQVLDLDTNALGGSVEDWAAAGLGGLAALRYCGLGANRLSGGLRPFAALPSLLALLLHGNRLSGPLPEELMQHPQLRYLDADNNRLNGTLPAAIFLAQPLGSSSSNSSSNGSSSSSGGGGSSSSSGSTGVNTLLLSGNLLNGSLPDLPSGAVLTGELSYLDLSNNSLSGPLPRYLPRLALSYLDASHNRLAGPVAPLLRGAWSLGVLRLDDNGLSGTLPEVVAAKHLQALDLSSNRLTGTLPDALGGLAYLARLDLAGNAGLGGRLPPGLGSHHGLEGFDVT</sequence>
<protein>
    <submittedName>
        <fullName evidence="12">Uncharacterized protein</fullName>
    </submittedName>
</protein>
<evidence type="ECO:0000256" key="1">
    <source>
        <dbReference type="ARBA" id="ARBA00004167"/>
    </source>
</evidence>
<keyword evidence="13" id="KW-1185">Reference proteome</keyword>
<organism evidence="12 13">
    <name type="scientific">Chlamydomonas schloesseri</name>
    <dbReference type="NCBI Taxonomy" id="2026947"/>
    <lineage>
        <taxon>Eukaryota</taxon>
        <taxon>Viridiplantae</taxon>
        <taxon>Chlorophyta</taxon>
        <taxon>core chlorophytes</taxon>
        <taxon>Chlorophyceae</taxon>
        <taxon>CS clade</taxon>
        <taxon>Chlamydomonadales</taxon>
        <taxon>Chlamydomonadaceae</taxon>
        <taxon>Chlamydomonas</taxon>
    </lineage>
</organism>
<dbReference type="GO" id="GO:0005930">
    <property type="term" value="C:axoneme"/>
    <property type="evidence" value="ECO:0007669"/>
    <property type="project" value="UniProtKB-SubCell"/>
</dbReference>
<feature type="compositionally biased region" description="Low complexity" evidence="11">
    <location>
        <begin position="118"/>
        <end position="131"/>
    </location>
</feature>
<accession>A0A835TB20</accession>
<comment type="subcellular location">
    <subcellularLocation>
        <location evidence="2">Cytoplasm</location>
        <location evidence="2">Cytoskeleton</location>
        <location evidence="2">Cilium axoneme</location>
    </subcellularLocation>
    <subcellularLocation>
        <location evidence="1">Membrane</location>
        <topology evidence="1">Single-pass membrane protein</topology>
    </subcellularLocation>
</comment>
<evidence type="ECO:0000256" key="7">
    <source>
        <dbReference type="ARBA" id="ARBA00022989"/>
    </source>
</evidence>
<dbReference type="AlphaFoldDB" id="A0A835TB20"/>
<evidence type="ECO:0000256" key="5">
    <source>
        <dbReference type="ARBA" id="ARBA00022729"/>
    </source>
</evidence>
<dbReference type="OrthoDB" id="552043at2759"/>
<dbReference type="Proteomes" id="UP000613740">
    <property type="component" value="Unassembled WGS sequence"/>
</dbReference>
<keyword evidence="7" id="KW-1133">Transmembrane helix</keyword>
<evidence type="ECO:0000256" key="2">
    <source>
        <dbReference type="ARBA" id="ARBA00004430"/>
    </source>
</evidence>
<evidence type="ECO:0000256" key="11">
    <source>
        <dbReference type="SAM" id="MobiDB-lite"/>
    </source>
</evidence>
<evidence type="ECO:0000256" key="4">
    <source>
        <dbReference type="ARBA" id="ARBA00022692"/>
    </source>
</evidence>
<keyword evidence="8" id="KW-0472">Membrane</keyword>
<proteinExistence type="predicted"/>
<name>A0A835TB20_9CHLO</name>
<evidence type="ECO:0000256" key="9">
    <source>
        <dbReference type="ARBA" id="ARBA00023170"/>
    </source>
</evidence>
<dbReference type="PANTHER" id="PTHR27000">
    <property type="entry name" value="LEUCINE-RICH REPEAT RECEPTOR-LIKE PROTEIN KINASE FAMILY PROTEIN-RELATED"/>
    <property type="match status" value="1"/>
</dbReference>
<gene>
    <name evidence="12" type="ORF">HYH02_011905</name>
</gene>
<dbReference type="InterPro" id="IPR032675">
    <property type="entry name" value="LRR_dom_sf"/>
</dbReference>
<evidence type="ECO:0000256" key="3">
    <source>
        <dbReference type="ARBA" id="ARBA00022614"/>
    </source>
</evidence>
<feature type="non-terminal residue" evidence="12">
    <location>
        <position position="298"/>
    </location>
</feature>
<evidence type="ECO:0000256" key="6">
    <source>
        <dbReference type="ARBA" id="ARBA00022737"/>
    </source>
</evidence>
<dbReference type="Pfam" id="PF13855">
    <property type="entry name" value="LRR_8"/>
    <property type="match status" value="1"/>
</dbReference>
<keyword evidence="5" id="KW-0732">Signal</keyword>
<dbReference type="PANTHER" id="PTHR27000:SF679">
    <property type="entry name" value="OS01G0170300 PROTEIN"/>
    <property type="match status" value="1"/>
</dbReference>
<evidence type="ECO:0000256" key="8">
    <source>
        <dbReference type="ARBA" id="ARBA00023136"/>
    </source>
</evidence>
<keyword evidence="9" id="KW-0675">Receptor</keyword>
<dbReference type="Gene3D" id="3.80.10.10">
    <property type="entry name" value="Ribonuclease Inhibitor"/>
    <property type="match status" value="2"/>
</dbReference>
<evidence type="ECO:0000313" key="12">
    <source>
        <dbReference type="EMBL" id="KAG2435615.1"/>
    </source>
</evidence>
<dbReference type="SUPFAM" id="SSF52058">
    <property type="entry name" value="L domain-like"/>
    <property type="match status" value="1"/>
</dbReference>